<feature type="domain" description="Fibrous sheath-interacting protein 2 C-terminal" evidence="2">
    <location>
        <begin position="2"/>
        <end position="231"/>
    </location>
</feature>
<dbReference type="Proteomes" id="UP000694545">
    <property type="component" value="Unplaced"/>
</dbReference>
<proteinExistence type="predicted"/>
<protein>
    <recommendedName>
        <fullName evidence="2">Fibrous sheath-interacting protein 2 C-terminal domain-containing protein</fullName>
    </recommendedName>
</protein>
<dbReference type="PANTHER" id="PTHR21856">
    <property type="entry name" value="FIBROUS SHEATH-INTERACTING PROTEIN 2"/>
    <property type="match status" value="1"/>
</dbReference>
<name>A0A8D2IZL0_VARKO</name>
<reference evidence="3" key="2">
    <citation type="submission" date="2025-09" db="UniProtKB">
        <authorList>
            <consortium name="Ensembl"/>
        </authorList>
    </citation>
    <scope>IDENTIFICATION</scope>
</reference>
<dbReference type="Pfam" id="PF15783">
    <property type="entry name" value="FSIP2"/>
    <property type="match status" value="3"/>
</dbReference>
<reference evidence="3" key="1">
    <citation type="submission" date="2025-08" db="UniProtKB">
        <authorList>
            <consortium name="Ensembl"/>
        </authorList>
    </citation>
    <scope>IDENTIFICATION</scope>
</reference>
<evidence type="ECO:0000313" key="3">
    <source>
        <dbReference type="Ensembl" id="ENSVKKP00000004960.1"/>
    </source>
</evidence>
<dbReference type="InterPro" id="IPR038891">
    <property type="entry name" value="FSIP2"/>
</dbReference>
<dbReference type="Ensembl" id="ENSVKKT00000005097.1">
    <property type="protein sequence ID" value="ENSVKKP00000004960.1"/>
    <property type="gene ID" value="ENSVKKG00000003683.1"/>
</dbReference>
<feature type="compositionally biased region" description="Basic residues" evidence="1">
    <location>
        <begin position="682"/>
        <end position="694"/>
    </location>
</feature>
<evidence type="ECO:0000256" key="1">
    <source>
        <dbReference type="SAM" id="MobiDB-lite"/>
    </source>
</evidence>
<dbReference type="GO" id="GO:0005739">
    <property type="term" value="C:mitochondrion"/>
    <property type="evidence" value="ECO:0007669"/>
    <property type="project" value="TreeGrafter"/>
</dbReference>
<keyword evidence="4" id="KW-1185">Reference proteome</keyword>
<sequence length="710" mass="79291">MESLAERAAEIILTEILDYQLPPHICRRLPQSAYENVQAGPIIQRIEHRVCFPKVPEQRQSPPTYITILSQKYLERVINQLLAHFFPPSEDISQKQEKRDMSGPGFDELSSYMITEVMKSIAKHKIWVAKRDDQCQLHSEKEVQGMVDSVYKNVLTRSGSQTAIQEDIKHQNATLVEHITSFIIQEITKHHLQTFLSKDGTPSGSPDPEALSENIVRTVLDSISKPSVSQANVFPAKYLEEIVSRVLSKIFGISVDKKEVEDQCAEFDFIHMKLLSKVMAELAKDKDAKVQYLDRVQPNRVISQTVANSIYSNLLPEFGTTATVEKCIKAGCTVLSERIADFETPLQSHLRGLSSIFIEEVAAKLLSKVFHALPLEDMDAGTIASMKEVAKKIINSLQRHLSKNKFRVWQQADTEDLGSEDSQAVGEVVDSVYTDIVKHSSSGTSLYEDITNKNDDFVNQVACFVVSEISRRDFQSLSGSEDELCSPSAVIQLESERIVKKFLSDMDLGEAKDDLSEAHIPLVPVLFLEEILSRFLTTILLAQYDLGIHGKKSLSTTNVNEIVGLLKTSVEKEMSKNKIGLVASNDKPILDPEYEETVNQVVHSVISNVLEKSGSQKELYNDMTTRQVIFPEQVASIIINEISSCTVGKPLGENLENETFIGLEGVLAGGLIEVQEGARPKGRDRRHAQGHQHPKGPVPGARNLQEREVH</sequence>
<feature type="region of interest" description="Disordered" evidence="1">
    <location>
        <begin position="678"/>
        <end position="710"/>
    </location>
</feature>
<dbReference type="AlphaFoldDB" id="A0A8D2IZL0"/>
<evidence type="ECO:0000259" key="2">
    <source>
        <dbReference type="Pfam" id="PF15783"/>
    </source>
</evidence>
<accession>A0A8D2IZL0</accession>
<dbReference type="PANTHER" id="PTHR21856:SF7">
    <property type="entry name" value="FIBROUS SHEATH-INTERACTING PROTEIN 2"/>
    <property type="match status" value="1"/>
</dbReference>
<organism evidence="3 4">
    <name type="scientific">Varanus komodoensis</name>
    <name type="common">Komodo dragon</name>
    <dbReference type="NCBI Taxonomy" id="61221"/>
    <lineage>
        <taxon>Eukaryota</taxon>
        <taxon>Metazoa</taxon>
        <taxon>Chordata</taxon>
        <taxon>Craniata</taxon>
        <taxon>Vertebrata</taxon>
        <taxon>Euteleostomi</taxon>
        <taxon>Lepidosauria</taxon>
        <taxon>Squamata</taxon>
        <taxon>Bifurcata</taxon>
        <taxon>Unidentata</taxon>
        <taxon>Episquamata</taxon>
        <taxon>Toxicofera</taxon>
        <taxon>Anguimorpha</taxon>
        <taxon>Paleoanguimorpha</taxon>
        <taxon>Varanoidea</taxon>
        <taxon>Varanidae</taxon>
        <taxon>Varanus</taxon>
    </lineage>
</organism>
<feature type="domain" description="Fibrous sheath-interacting protein 2 C-terminal" evidence="2">
    <location>
        <begin position="345"/>
        <end position="660"/>
    </location>
</feature>
<feature type="domain" description="Fibrous sheath-interacting protein 2 C-terminal" evidence="2">
    <location>
        <begin position="233"/>
        <end position="341"/>
    </location>
</feature>
<evidence type="ECO:0000313" key="4">
    <source>
        <dbReference type="Proteomes" id="UP000694545"/>
    </source>
</evidence>
<dbReference type="InterPro" id="IPR031554">
    <property type="entry name" value="FSIP2_C"/>
</dbReference>